<gene>
    <name evidence="1" type="ORF">EUS_26150</name>
</gene>
<accession>D4JWT9</accession>
<evidence type="ECO:0000313" key="2">
    <source>
        <dbReference type="Proteomes" id="UP000008803"/>
    </source>
</evidence>
<dbReference type="HOGENOM" id="CLU_2716433_0_0_9"/>
<reference evidence="1 2" key="1">
    <citation type="submission" date="2010-03" db="EMBL/GenBank/DDBJ databases">
        <title>The genome sequence of Eubacterium siraeum 70/3.</title>
        <authorList>
            <consortium name="metaHIT consortium -- http://www.metahit.eu/"/>
            <person name="Pajon A."/>
            <person name="Turner K."/>
            <person name="Parkhill J."/>
            <person name="Duncan S."/>
            <person name="Flint H."/>
        </authorList>
    </citation>
    <scope>NUCLEOTIDE SEQUENCE [LARGE SCALE GENOMIC DNA]</scope>
    <source>
        <strain evidence="1 2">70/3</strain>
    </source>
</reference>
<dbReference type="AlphaFoldDB" id="D4JWT9"/>
<reference evidence="1 2" key="2">
    <citation type="submission" date="2010-03" db="EMBL/GenBank/DDBJ databases">
        <authorList>
            <person name="Pajon A."/>
        </authorList>
    </citation>
    <scope>NUCLEOTIDE SEQUENCE [LARGE SCALE GENOMIC DNA]</scope>
    <source>
        <strain evidence="1 2">70/3</strain>
    </source>
</reference>
<evidence type="ECO:0000313" key="1">
    <source>
        <dbReference type="EMBL" id="CBK97558.1"/>
    </source>
</evidence>
<organism evidence="1 2">
    <name type="scientific">[Eubacterium] siraeum 70/3</name>
    <dbReference type="NCBI Taxonomy" id="657319"/>
    <lineage>
        <taxon>Bacteria</taxon>
        <taxon>Bacillati</taxon>
        <taxon>Bacillota</taxon>
        <taxon>Clostridia</taxon>
        <taxon>Eubacteriales</taxon>
        <taxon>Oscillospiraceae</taxon>
        <taxon>Oscillospiraceae incertae sedis</taxon>
    </lineage>
</organism>
<dbReference type="Proteomes" id="UP000008803">
    <property type="component" value="Chromosome"/>
</dbReference>
<name>D4JWT9_9FIRM</name>
<dbReference type="BioCyc" id="ESIR657319:G136K-2218-MONOMER"/>
<protein>
    <submittedName>
        <fullName evidence="1">Uncharacterized protein</fullName>
    </submittedName>
</protein>
<dbReference type="EMBL" id="FP929044">
    <property type="protein sequence ID" value="CBK97558.1"/>
    <property type="molecule type" value="Genomic_DNA"/>
</dbReference>
<sequence length="72" mass="8668">MCSHEVFSKSFKFFKKFKSFFEYLFINCLHIGSRRQGRKSFRNFKKFLKVFKKWGEVSVYAGLRDVKNTAVL</sequence>
<dbReference type="KEGG" id="esu:EUS_26150"/>
<proteinExistence type="predicted"/>